<gene>
    <name evidence="1" type="ORF">I8748_16500</name>
</gene>
<dbReference type="RefSeq" id="WP_198125637.1">
    <property type="nucleotide sequence ID" value="NZ_JAECZC010000029.1"/>
</dbReference>
<dbReference type="AlphaFoldDB" id="A0A8J7HQH7"/>
<keyword evidence="2" id="KW-1185">Reference proteome</keyword>
<sequence>MADYPGVRILNTAISIGNLKTASCLVGNGGVSQGVSRSFVKLIPTSIVASGLSKLIGKAIYNNFRDYPATNKAYFNNAFYQDSSNIYLNKSALGLPANLNLSLEALFVALLIQWANNIGLGSEAKIQAEWLSYGDLDDSYLYFTIQITFRKAVTVVDDYEIQLIYSISPLDF</sequence>
<dbReference type="Proteomes" id="UP000632766">
    <property type="component" value="Unassembled WGS sequence"/>
</dbReference>
<proteinExistence type="predicted"/>
<evidence type="ECO:0000313" key="2">
    <source>
        <dbReference type="Proteomes" id="UP000632766"/>
    </source>
</evidence>
<accession>A0A8J7HQH7</accession>
<name>A0A8J7HQH7_9NOST</name>
<comment type="caution">
    <text evidence="1">The sequence shown here is derived from an EMBL/GenBank/DDBJ whole genome shotgun (WGS) entry which is preliminary data.</text>
</comment>
<reference evidence="1 2" key="1">
    <citation type="journal article" date="2021" name="Int. J. Syst. Evol. Microbiol.">
        <title>Amazonocrinis nigriterrae gen. nov., sp. nov., Atlanticothrix silvestris gen. nov., sp. nov. and Dendronalium phyllosphericum gen. nov., sp. nov., nostocacean cyanobacteria from Brazilian environments.</title>
        <authorList>
            <person name="Alvarenga D.O."/>
            <person name="Andreote A.P.D."/>
            <person name="Branco L.H.Z."/>
            <person name="Delbaje E."/>
            <person name="Cruz R.B."/>
            <person name="Varani A.M."/>
            <person name="Fiore M.F."/>
        </authorList>
    </citation>
    <scope>NUCLEOTIDE SEQUENCE [LARGE SCALE GENOMIC DNA]</scope>
    <source>
        <strain evidence="1 2">CENA67</strain>
    </source>
</reference>
<dbReference type="EMBL" id="JAECZC010000029">
    <property type="protein sequence ID" value="MBH8563772.1"/>
    <property type="molecule type" value="Genomic_DNA"/>
</dbReference>
<protein>
    <submittedName>
        <fullName evidence="1">Uncharacterized protein</fullName>
    </submittedName>
</protein>
<evidence type="ECO:0000313" key="1">
    <source>
        <dbReference type="EMBL" id="MBH8563772.1"/>
    </source>
</evidence>
<organism evidence="1 2">
    <name type="scientific">Amazonocrinis nigriterrae CENA67</name>
    <dbReference type="NCBI Taxonomy" id="2794033"/>
    <lineage>
        <taxon>Bacteria</taxon>
        <taxon>Bacillati</taxon>
        <taxon>Cyanobacteriota</taxon>
        <taxon>Cyanophyceae</taxon>
        <taxon>Nostocales</taxon>
        <taxon>Nostocaceae</taxon>
        <taxon>Amazonocrinis</taxon>
        <taxon>Amazonocrinis nigriterrae</taxon>
    </lineage>
</organism>